<evidence type="ECO:0000313" key="2">
    <source>
        <dbReference type="EMBL" id="KAG8554448.1"/>
    </source>
</evidence>
<reference evidence="2" key="1">
    <citation type="thesis" date="2020" institute="ProQuest LLC" country="789 East Eisenhower Parkway, Ann Arbor, MI, USA">
        <title>Comparative Genomics and Chromosome Evolution.</title>
        <authorList>
            <person name="Mudd A.B."/>
        </authorList>
    </citation>
    <scope>NUCLEOTIDE SEQUENCE</scope>
    <source>
        <strain evidence="2">237g6f4</strain>
        <tissue evidence="2">Blood</tissue>
    </source>
</reference>
<dbReference type="Proteomes" id="UP000824782">
    <property type="component" value="Unassembled WGS sequence"/>
</dbReference>
<dbReference type="GO" id="GO:0060234">
    <property type="term" value="P:neuroblast delamination"/>
    <property type="evidence" value="ECO:0007669"/>
    <property type="project" value="TreeGrafter"/>
</dbReference>
<gene>
    <name evidence="2" type="ORF">GDO81_003799</name>
</gene>
<feature type="compositionally biased region" description="Basic and acidic residues" evidence="1">
    <location>
        <begin position="267"/>
        <end position="284"/>
    </location>
</feature>
<dbReference type="PANTHER" id="PTHR21510:SF15">
    <property type="entry name" value="MICROTUBULE ORGANIZATION PROTEIN AKNA"/>
    <property type="match status" value="1"/>
</dbReference>
<dbReference type="PANTHER" id="PTHR21510">
    <property type="entry name" value="AKNA DOMAIN-CONTAINING PROTEIN"/>
    <property type="match status" value="1"/>
</dbReference>
<accession>A0AAV7A2H7</accession>
<dbReference type="GO" id="GO:0001837">
    <property type="term" value="P:epithelial to mesenchymal transition"/>
    <property type="evidence" value="ECO:0007669"/>
    <property type="project" value="TreeGrafter"/>
</dbReference>
<feature type="compositionally biased region" description="Basic and acidic residues" evidence="1">
    <location>
        <begin position="148"/>
        <end position="161"/>
    </location>
</feature>
<protein>
    <submittedName>
        <fullName evidence="2">Uncharacterized protein</fullName>
    </submittedName>
</protein>
<feature type="compositionally biased region" description="Basic and acidic residues" evidence="1">
    <location>
        <begin position="190"/>
        <end position="221"/>
    </location>
</feature>
<dbReference type="EMBL" id="WNYA01000010">
    <property type="protein sequence ID" value="KAG8554448.1"/>
    <property type="molecule type" value="Genomic_DNA"/>
</dbReference>
<feature type="compositionally biased region" description="Basic and acidic residues" evidence="1">
    <location>
        <begin position="77"/>
        <end position="91"/>
    </location>
</feature>
<name>A0AAV7A2H7_ENGPU</name>
<feature type="compositionally biased region" description="Basic and acidic residues" evidence="1">
    <location>
        <begin position="120"/>
        <end position="131"/>
    </location>
</feature>
<organism evidence="2 3">
    <name type="scientific">Engystomops pustulosus</name>
    <name type="common">Tungara frog</name>
    <name type="synonym">Physalaemus pustulosus</name>
    <dbReference type="NCBI Taxonomy" id="76066"/>
    <lineage>
        <taxon>Eukaryota</taxon>
        <taxon>Metazoa</taxon>
        <taxon>Chordata</taxon>
        <taxon>Craniata</taxon>
        <taxon>Vertebrata</taxon>
        <taxon>Euteleostomi</taxon>
        <taxon>Amphibia</taxon>
        <taxon>Batrachia</taxon>
        <taxon>Anura</taxon>
        <taxon>Neobatrachia</taxon>
        <taxon>Hyloidea</taxon>
        <taxon>Leptodactylidae</taxon>
        <taxon>Leiuperinae</taxon>
        <taxon>Engystomops</taxon>
    </lineage>
</organism>
<feature type="region of interest" description="Disordered" evidence="1">
    <location>
        <begin position="36"/>
        <end position="351"/>
    </location>
</feature>
<evidence type="ECO:0000313" key="3">
    <source>
        <dbReference type="Proteomes" id="UP000824782"/>
    </source>
</evidence>
<feature type="compositionally biased region" description="Basic and acidic residues" evidence="1">
    <location>
        <begin position="327"/>
        <end position="345"/>
    </location>
</feature>
<dbReference type="InterPro" id="IPR052655">
    <property type="entry name" value="AKNA_Centrosome-Trans_reg"/>
</dbReference>
<evidence type="ECO:0000256" key="1">
    <source>
        <dbReference type="SAM" id="MobiDB-lite"/>
    </source>
</evidence>
<feature type="compositionally biased region" description="Polar residues" evidence="1">
    <location>
        <begin position="297"/>
        <end position="306"/>
    </location>
</feature>
<keyword evidence="3" id="KW-1185">Reference proteome</keyword>
<sequence length="490" mass="54949">MRGVTLELTVYEDERVTQELTVYEDERVTLEITVYEDEGGHKSLQSMRMTHERRILSPETDSGFLGSESGRSLPIHKQRDQLSLTREHPQDEPDSNSNTPIKSERRSSKSGDPLSRTRKTLWDKRKPRDRWAGLSEASSPSPGPKSLTDSDSREHTDESGSGREAYNNGSAEASPGDSQLLLPMEGLPQPHEEDILQSRAARDQAIHSLQKEVSHLRKHLESSLQHSPVRGKSGQSAANRNLHDGRVSNFAFDLGSPISRRAPPGKQTKEEHFPGSFAPRDHDPCASAAHGGRTVQGAYTGTQYHLSRTPPHPRTERFSDPPCQRCQENERKNSDSMKAPKKEKNPPMVSADCPLCLGNNDSGEAPRDGIYIGEYSRRPRRRPHCKHWIINHTPPVSYVPSPVVHYSPPIIYGTPTTYYTAAAYNAPQPRRPRSVTPPPSSHFLELEDITWPLNRALEAAKELKSTSRRMCRSLTVDLSVQRNFRGSCLF</sequence>
<dbReference type="GO" id="GO:0005813">
    <property type="term" value="C:centrosome"/>
    <property type="evidence" value="ECO:0007669"/>
    <property type="project" value="TreeGrafter"/>
</dbReference>
<comment type="caution">
    <text evidence="2">The sequence shown here is derived from an EMBL/GenBank/DDBJ whole genome shotgun (WGS) entry which is preliminary data.</text>
</comment>
<proteinExistence type="predicted"/>
<dbReference type="GO" id="GO:0021849">
    <property type="term" value="P:neuroblast division in subventricular zone"/>
    <property type="evidence" value="ECO:0007669"/>
    <property type="project" value="TreeGrafter"/>
</dbReference>
<dbReference type="AlphaFoldDB" id="A0AAV7A2H7"/>